<keyword evidence="3" id="KW-0804">Transcription</keyword>
<dbReference type="Pfam" id="PF00027">
    <property type="entry name" value="cNMP_binding"/>
    <property type="match status" value="1"/>
</dbReference>
<evidence type="ECO:0000259" key="4">
    <source>
        <dbReference type="PROSITE" id="PS50042"/>
    </source>
</evidence>
<dbReference type="Pfam" id="PF13545">
    <property type="entry name" value="HTH_Crp_2"/>
    <property type="match status" value="1"/>
</dbReference>
<dbReference type="PRINTS" id="PR00034">
    <property type="entry name" value="HTHCRP"/>
</dbReference>
<dbReference type="PROSITE" id="PS50042">
    <property type="entry name" value="CNMP_BINDING_3"/>
    <property type="match status" value="1"/>
</dbReference>
<dbReference type="Gene3D" id="1.10.10.10">
    <property type="entry name" value="Winged helix-like DNA-binding domain superfamily/Winged helix DNA-binding domain"/>
    <property type="match status" value="1"/>
</dbReference>
<dbReference type="KEGG" id="afy:BW247_11465"/>
<dbReference type="PANTHER" id="PTHR24567:SF75">
    <property type="entry name" value="FUMARATE AND NITRATE REDUCTION REGULATORY PROTEIN"/>
    <property type="match status" value="1"/>
</dbReference>
<dbReference type="PROSITE" id="PS51063">
    <property type="entry name" value="HTH_CRP_2"/>
    <property type="match status" value="1"/>
</dbReference>
<evidence type="ECO:0000313" key="7">
    <source>
        <dbReference type="Proteomes" id="UP000243807"/>
    </source>
</evidence>
<dbReference type="PROSITE" id="PS00042">
    <property type="entry name" value="HTH_CRP_1"/>
    <property type="match status" value="1"/>
</dbReference>
<dbReference type="EMBL" id="CP019434">
    <property type="protein sequence ID" value="APZ43628.1"/>
    <property type="molecule type" value="Genomic_DNA"/>
</dbReference>
<organism evidence="6 7">
    <name type="scientific">Acidihalobacter ferrooxydans</name>
    <dbReference type="NCBI Taxonomy" id="1765967"/>
    <lineage>
        <taxon>Bacteria</taxon>
        <taxon>Pseudomonadati</taxon>
        <taxon>Pseudomonadota</taxon>
        <taxon>Gammaproteobacteria</taxon>
        <taxon>Chromatiales</taxon>
        <taxon>Ectothiorhodospiraceae</taxon>
        <taxon>Acidihalobacter</taxon>
    </lineage>
</organism>
<evidence type="ECO:0000259" key="5">
    <source>
        <dbReference type="PROSITE" id="PS51063"/>
    </source>
</evidence>
<keyword evidence="2" id="KW-0238">DNA-binding</keyword>
<dbReference type="Proteomes" id="UP000243807">
    <property type="component" value="Chromosome"/>
</dbReference>
<dbReference type="CDD" id="cd00092">
    <property type="entry name" value="HTH_CRP"/>
    <property type="match status" value="1"/>
</dbReference>
<evidence type="ECO:0000256" key="1">
    <source>
        <dbReference type="ARBA" id="ARBA00023015"/>
    </source>
</evidence>
<evidence type="ECO:0000313" key="6">
    <source>
        <dbReference type="EMBL" id="APZ43628.1"/>
    </source>
</evidence>
<dbReference type="InterPro" id="IPR036390">
    <property type="entry name" value="WH_DNA-bd_sf"/>
</dbReference>
<reference evidence="6 7" key="1">
    <citation type="submission" date="2017-01" db="EMBL/GenBank/DDBJ databases">
        <title>Draft sequence of Acidihalobacter ferrooxidans strain DSM 14175 (strain V8).</title>
        <authorList>
            <person name="Khaleque H.N."/>
            <person name="Ramsay J.P."/>
            <person name="Murphy R.J.T."/>
            <person name="Kaksonen A.H."/>
            <person name="Boxall N.J."/>
            <person name="Watkin E.L.J."/>
        </authorList>
    </citation>
    <scope>NUCLEOTIDE SEQUENCE [LARGE SCALE GENOMIC DNA]</scope>
    <source>
        <strain evidence="6 7">V8</strain>
    </source>
</reference>
<proteinExistence type="predicted"/>
<dbReference type="CDD" id="cd00038">
    <property type="entry name" value="CAP_ED"/>
    <property type="match status" value="1"/>
</dbReference>
<keyword evidence="1" id="KW-0805">Transcription regulation</keyword>
<dbReference type="GO" id="GO:0003677">
    <property type="term" value="F:DNA binding"/>
    <property type="evidence" value="ECO:0007669"/>
    <property type="project" value="UniProtKB-KW"/>
</dbReference>
<dbReference type="Gene3D" id="2.60.120.10">
    <property type="entry name" value="Jelly Rolls"/>
    <property type="match status" value="1"/>
</dbReference>
<evidence type="ECO:0000256" key="2">
    <source>
        <dbReference type="ARBA" id="ARBA00023125"/>
    </source>
</evidence>
<dbReference type="InterPro" id="IPR036388">
    <property type="entry name" value="WH-like_DNA-bd_sf"/>
</dbReference>
<gene>
    <name evidence="6" type="ORF">BW247_11465</name>
</gene>
<protein>
    <submittedName>
        <fullName evidence="6">Transcriptional regulator FNR</fullName>
    </submittedName>
</protein>
<dbReference type="InterPro" id="IPR050397">
    <property type="entry name" value="Env_Response_Regulators"/>
</dbReference>
<dbReference type="InterPro" id="IPR018335">
    <property type="entry name" value="Tscrpt_reg_HTH_Crp-type_CS"/>
</dbReference>
<feature type="domain" description="HTH crp-type" evidence="5">
    <location>
        <begin position="170"/>
        <end position="243"/>
    </location>
</feature>
<dbReference type="NCBIfam" id="NF008365">
    <property type="entry name" value="PRK11161.1"/>
    <property type="match status" value="1"/>
</dbReference>
<dbReference type="FunFam" id="1.10.10.10:FF:000028">
    <property type="entry name" value="Fumarate/nitrate reduction transcriptional regulator Fnr"/>
    <property type="match status" value="1"/>
</dbReference>
<dbReference type="InterPro" id="IPR014710">
    <property type="entry name" value="RmlC-like_jellyroll"/>
</dbReference>
<dbReference type="SUPFAM" id="SSF46785">
    <property type="entry name" value="Winged helix' DNA-binding domain"/>
    <property type="match status" value="1"/>
</dbReference>
<sequence length="265" mass="29629">MTGETRVESHVKSHKVITLQSLSRACSDCRLQDLCLPIGISREDIDRLDSIVNRRRPLQRGTTLYDQGQHFDALYAVRSGSIKSFTRDDDGTEQINAFYLPGEILGLDAINANSHPGAAVALETTSVCELPFDRLHVLAQHVEGLQHQLLRIMSREINADERFMRVLANRNAEARLAGFLLNLSARYSIRGYSSTEFNLSMSRNDIGNYLGLAMETVSRLFTRFQQDGLIEAHRKAIRILQREALTGLADGSTPTDRINHGHGPT</sequence>
<dbReference type="SUPFAM" id="SSF51206">
    <property type="entry name" value="cAMP-binding domain-like"/>
    <property type="match status" value="1"/>
</dbReference>
<dbReference type="InterPro" id="IPR000595">
    <property type="entry name" value="cNMP-bd_dom"/>
</dbReference>
<dbReference type="STRING" id="1765967.BW247_11465"/>
<evidence type="ECO:0000256" key="3">
    <source>
        <dbReference type="ARBA" id="ARBA00023163"/>
    </source>
</evidence>
<dbReference type="PANTHER" id="PTHR24567">
    <property type="entry name" value="CRP FAMILY TRANSCRIPTIONAL REGULATORY PROTEIN"/>
    <property type="match status" value="1"/>
</dbReference>
<dbReference type="GO" id="GO:0005829">
    <property type="term" value="C:cytosol"/>
    <property type="evidence" value="ECO:0007669"/>
    <property type="project" value="TreeGrafter"/>
</dbReference>
<name>A0A1P8UIH0_9GAMM</name>
<dbReference type="AlphaFoldDB" id="A0A1P8UIH0"/>
<dbReference type="SMART" id="SM00100">
    <property type="entry name" value="cNMP"/>
    <property type="match status" value="1"/>
</dbReference>
<keyword evidence="7" id="KW-1185">Reference proteome</keyword>
<dbReference type="OrthoDB" id="7643467at2"/>
<dbReference type="InterPro" id="IPR012318">
    <property type="entry name" value="HTH_CRP"/>
</dbReference>
<dbReference type="InterPro" id="IPR018490">
    <property type="entry name" value="cNMP-bd_dom_sf"/>
</dbReference>
<accession>A0A1P8UIH0</accession>
<dbReference type="GO" id="GO:0003700">
    <property type="term" value="F:DNA-binding transcription factor activity"/>
    <property type="evidence" value="ECO:0007669"/>
    <property type="project" value="InterPro"/>
</dbReference>
<dbReference type="SMART" id="SM00419">
    <property type="entry name" value="HTH_CRP"/>
    <property type="match status" value="1"/>
</dbReference>
<feature type="domain" description="Cyclic nucleotide-binding" evidence="4">
    <location>
        <begin position="48"/>
        <end position="134"/>
    </location>
</feature>